<feature type="region of interest" description="Disordered" evidence="6">
    <location>
        <begin position="87"/>
        <end position="107"/>
    </location>
</feature>
<evidence type="ECO:0000259" key="8">
    <source>
        <dbReference type="Pfam" id="PF08281"/>
    </source>
</evidence>
<dbReference type="GO" id="GO:0003677">
    <property type="term" value="F:DNA binding"/>
    <property type="evidence" value="ECO:0007669"/>
    <property type="project" value="UniProtKB-KW"/>
</dbReference>
<keyword evidence="2" id="KW-0805">Transcription regulation</keyword>
<sequence>MHETASGAEEVPGTAPESFPDFVVRQQHALLRLAYLLAGDRGHAEDLVQTALMKTYRHWGRVARRGDPAAYVRRALVTTHTSWRRRAWHREQPTGRLPDAGTADPGDRLDRDEELGRALAALPPRMRATVVLRYYEDLSELQTAQLMGCSESTVNTQAARGLARLRGALSGSPVPAADTGLPRRPPEDPR</sequence>
<feature type="domain" description="RNA polymerase sigma-70 region 2" evidence="7">
    <location>
        <begin position="26"/>
        <end position="88"/>
    </location>
</feature>
<dbReference type="CDD" id="cd06171">
    <property type="entry name" value="Sigma70_r4"/>
    <property type="match status" value="1"/>
</dbReference>
<evidence type="ECO:0000313" key="9">
    <source>
        <dbReference type="EMBL" id="TQN42333.1"/>
    </source>
</evidence>
<feature type="region of interest" description="Disordered" evidence="6">
    <location>
        <begin position="168"/>
        <end position="190"/>
    </location>
</feature>
<dbReference type="Gene3D" id="1.10.10.10">
    <property type="entry name" value="Winged helix-like DNA-binding domain superfamily/Winged helix DNA-binding domain"/>
    <property type="match status" value="1"/>
</dbReference>
<dbReference type="Gene3D" id="1.10.1740.10">
    <property type="match status" value="1"/>
</dbReference>
<dbReference type="OrthoDB" id="3678480at2"/>
<dbReference type="PANTHER" id="PTHR43133">
    <property type="entry name" value="RNA POLYMERASE ECF-TYPE SIGMA FACTO"/>
    <property type="match status" value="1"/>
</dbReference>
<evidence type="ECO:0000256" key="1">
    <source>
        <dbReference type="ARBA" id="ARBA00010641"/>
    </source>
</evidence>
<dbReference type="InterPro" id="IPR039425">
    <property type="entry name" value="RNA_pol_sigma-70-like"/>
</dbReference>
<dbReference type="InterPro" id="IPR036388">
    <property type="entry name" value="WH-like_DNA-bd_sf"/>
</dbReference>
<dbReference type="SUPFAM" id="SSF88659">
    <property type="entry name" value="Sigma3 and sigma4 domains of RNA polymerase sigma factors"/>
    <property type="match status" value="1"/>
</dbReference>
<proteinExistence type="inferred from homology"/>
<dbReference type="NCBIfam" id="TIGR02937">
    <property type="entry name" value="sigma70-ECF"/>
    <property type="match status" value="1"/>
</dbReference>
<keyword evidence="3" id="KW-0731">Sigma factor</keyword>
<evidence type="ECO:0000256" key="2">
    <source>
        <dbReference type="ARBA" id="ARBA00023015"/>
    </source>
</evidence>
<keyword evidence="10" id="KW-1185">Reference proteome</keyword>
<dbReference type="AlphaFoldDB" id="A0A543PE25"/>
<dbReference type="NCBIfam" id="TIGR02983">
    <property type="entry name" value="SigE-fam_strep"/>
    <property type="match status" value="1"/>
</dbReference>
<keyword evidence="4" id="KW-0238">DNA-binding</keyword>
<dbReference type="InterPro" id="IPR013249">
    <property type="entry name" value="RNA_pol_sigma70_r4_t2"/>
</dbReference>
<feature type="domain" description="RNA polymerase sigma factor 70 region 4 type 2" evidence="8">
    <location>
        <begin position="113"/>
        <end position="165"/>
    </location>
</feature>
<gene>
    <name evidence="9" type="ORF">FHU33_1730</name>
</gene>
<comment type="similarity">
    <text evidence="1">Belongs to the sigma-70 factor family. ECF subfamily.</text>
</comment>
<keyword evidence="5" id="KW-0804">Transcription</keyword>
<name>A0A543PE25_9ACTN</name>
<dbReference type="Proteomes" id="UP000319865">
    <property type="component" value="Unassembled WGS sequence"/>
</dbReference>
<evidence type="ECO:0000256" key="6">
    <source>
        <dbReference type="SAM" id="MobiDB-lite"/>
    </source>
</evidence>
<evidence type="ECO:0000313" key="10">
    <source>
        <dbReference type="Proteomes" id="UP000319865"/>
    </source>
</evidence>
<evidence type="ECO:0000259" key="7">
    <source>
        <dbReference type="Pfam" id="PF04542"/>
    </source>
</evidence>
<dbReference type="RefSeq" id="WP_142024966.1">
    <property type="nucleotide sequence ID" value="NZ_VFQE01000001.1"/>
</dbReference>
<dbReference type="InterPro" id="IPR014325">
    <property type="entry name" value="RNA_pol_sigma-E_actinobac"/>
</dbReference>
<evidence type="ECO:0000256" key="4">
    <source>
        <dbReference type="ARBA" id="ARBA00023125"/>
    </source>
</evidence>
<reference evidence="9 10" key="1">
    <citation type="submission" date="2019-06" db="EMBL/GenBank/DDBJ databases">
        <title>Sequencing the genomes of 1000 actinobacteria strains.</title>
        <authorList>
            <person name="Klenk H.-P."/>
        </authorList>
    </citation>
    <scope>NUCLEOTIDE SEQUENCE [LARGE SCALE GENOMIC DNA]</scope>
    <source>
        <strain evidence="9 10">DSM 46837</strain>
    </source>
</reference>
<dbReference type="EMBL" id="VFQE01000001">
    <property type="protein sequence ID" value="TQN42333.1"/>
    <property type="molecule type" value="Genomic_DNA"/>
</dbReference>
<dbReference type="PANTHER" id="PTHR43133:SF50">
    <property type="entry name" value="ECF RNA POLYMERASE SIGMA FACTOR SIGM"/>
    <property type="match status" value="1"/>
</dbReference>
<dbReference type="GO" id="GO:0006352">
    <property type="term" value="P:DNA-templated transcription initiation"/>
    <property type="evidence" value="ECO:0007669"/>
    <property type="project" value="InterPro"/>
</dbReference>
<evidence type="ECO:0000256" key="5">
    <source>
        <dbReference type="ARBA" id="ARBA00023163"/>
    </source>
</evidence>
<dbReference type="Pfam" id="PF08281">
    <property type="entry name" value="Sigma70_r4_2"/>
    <property type="match status" value="1"/>
</dbReference>
<dbReference type="InterPro" id="IPR013325">
    <property type="entry name" value="RNA_pol_sigma_r2"/>
</dbReference>
<dbReference type="InterPro" id="IPR013324">
    <property type="entry name" value="RNA_pol_sigma_r3/r4-like"/>
</dbReference>
<protein>
    <submittedName>
        <fullName evidence="9">RNA polymerase sigma-70 factor (Sigma-E family)</fullName>
    </submittedName>
</protein>
<dbReference type="InterPro" id="IPR007627">
    <property type="entry name" value="RNA_pol_sigma70_r2"/>
</dbReference>
<comment type="caution">
    <text evidence="9">The sequence shown here is derived from an EMBL/GenBank/DDBJ whole genome shotgun (WGS) entry which is preliminary data.</text>
</comment>
<accession>A0A543PE25</accession>
<evidence type="ECO:0000256" key="3">
    <source>
        <dbReference type="ARBA" id="ARBA00023082"/>
    </source>
</evidence>
<dbReference type="SUPFAM" id="SSF88946">
    <property type="entry name" value="Sigma2 domain of RNA polymerase sigma factors"/>
    <property type="match status" value="1"/>
</dbReference>
<dbReference type="GO" id="GO:0016987">
    <property type="term" value="F:sigma factor activity"/>
    <property type="evidence" value="ECO:0007669"/>
    <property type="project" value="UniProtKB-KW"/>
</dbReference>
<organism evidence="9 10">
    <name type="scientific">Blastococcus colisei</name>
    <dbReference type="NCBI Taxonomy" id="1564162"/>
    <lineage>
        <taxon>Bacteria</taxon>
        <taxon>Bacillati</taxon>
        <taxon>Actinomycetota</taxon>
        <taxon>Actinomycetes</taxon>
        <taxon>Geodermatophilales</taxon>
        <taxon>Geodermatophilaceae</taxon>
        <taxon>Blastococcus</taxon>
    </lineage>
</organism>
<dbReference type="Pfam" id="PF04542">
    <property type="entry name" value="Sigma70_r2"/>
    <property type="match status" value="1"/>
</dbReference>
<dbReference type="InterPro" id="IPR014284">
    <property type="entry name" value="RNA_pol_sigma-70_dom"/>
</dbReference>